<dbReference type="RefSeq" id="WP_163708279.1">
    <property type="nucleotide sequence ID" value="NZ_BLKZ01000001.1"/>
</dbReference>
<organism evidence="3 4">
    <name type="scientific">Mycobacterium bourgelatii</name>
    <dbReference type="NCBI Taxonomy" id="1273442"/>
    <lineage>
        <taxon>Bacteria</taxon>
        <taxon>Bacillati</taxon>
        <taxon>Actinomycetota</taxon>
        <taxon>Actinomycetes</taxon>
        <taxon>Mycobacteriales</taxon>
        <taxon>Mycobacteriaceae</taxon>
        <taxon>Mycobacterium</taxon>
    </lineage>
</organism>
<evidence type="ECO:0000259" key="2">
    <source>
        <dbReference type="Pfam" id="PF05305"/>
    </source>
</evidence>
<name>A0A7I9YJN3_MYCBU</name>
<proteinExistence type="predicted"/>
<dbReference type="AlphaFoldDB" id="A0A7I9YJN3"/>
<reference evidence="3 4" key="1">
    <citation type="journal article" date="2019" name="Emerg. Microbes Infect.">
        <title>Comprehensive subspecies identification of 175 nontuberculous mycobacteria species based on 7547 genomic profiles.</title>
        <authorList>
            <person name="Matsumoto Y."/>
            <person name="Kinjo T."/>
            <person name="Motooka D."/>
            <person name="Nabeya D."/>
            <person name="Jung N."/>
            <person name="Uechi K."/>
            <person name="Horii T."/>
            <person name="Iida T."/>
            <person name="Fujita J."/>
            <person name="Nakamura S."/>
        </authorList>
    </citation>
    <scope>NUCLEOTIDE SEQUENCE [LARGE SCALE GENOMIC DNA]</scope>
    <source>
        <strain evidence="3 4">JCM 30725</strain>
    </source>
</reference>
<evidence type="ECO:0000313" key="3">
    <source>
        <dbReference type="EMBL" id="GFG88829.1"/>
    </source>
</evidence>
<dbReference type="Proteomes" id="UP000465360">
    <property type="component" value="Unassembled WGS sequence"/>
</dbReference>
<feature type="chain" id="PRO_5039444812" description="DUF732 domain-containing protein" evidence="1">
    <location>
        <begin position="29"/>
        <end position="144"/>
    </location>
</feature>
<keyword evidence="1" id="KW-0732">Signal</keyword>
<dbReference type="EMBL" id="BLKZ01000001">
    <property type="protein sequence ID" value="GFG88829.1"/>
    <property type="molecule type" value="Genomic_DNA"/>
</dbReference>
<dbReference type="Pfam" id="PF05305">
    <property type="entry name" value="DUF732"/>
    <property type="match status" value="1"/>
</dbReference>
<evidence type="ECO:0000256" key="1">
    <source>
        <dbReference type="SAM" id="SignalP"/>
    </source>
</evidence>
<feature type="signal peptide" evidence="1">
    <location>
        <begin position="1"/>
        <end position="28"/>
    </location>
</feature>
<feature type="domain" description="DUF732" evidence="2">
    <location>
        <begin position="38"/>
        <end position="109"/>
    </location>
</feature>
<keyword evidence="4" id="KW-1185">Reference proteome</keyword>
<evidence type="ECO:0000313" key="4">
    <source>
        <dbReference type="Proteomes" id="UP000465360"/>
    </source>
</evidence>
<sequence>MKLWRNQPLTIRLLTASAGVLAASAVFAAAPAEASPVDDAFINALNNAGINYGDALNAEALGQSVCPILSQPGGSFNKAASTVVARQSGMNQGMAEMFTSIAIASYCPQVMANVANGSLPDSLQQIPGVGQIPGLADLPGLPGF</sequence>
<gene>
    <name evidence="3" type="ORF">MBOU_08710</name>
</gene>
<dbReference type="InterPro" id="IPR007969">
    <property type="entry name" value="DUF732"/>
</dbReference>
<comment type="caution">
    <text evidence="3">The sequence shown here is derived from an EMBL/GenBank/DDBJ whole genome shotgun (WGS) entry which is preliminary data.</text>
</comment>
<accession>A0A7I9YJN3</accession>
<protein>
    <recommendedName>
        <fullName evidence="2">DUF732 domain-containing protein</fullName>
    </recommendedName>
</protein>